<dbReference type="AlphaFoldDB" id="A0A0A9C4C4"/>
<organism evidence="1">
    <name type="scientific">Arundo donax</name>
    <name type="common">Giant reed</name>
    <name type="synonym">Donax arundinaceus</name>
    <dbReference type="NCBI Taxonomy" id="35708"/>
    <lineage>
        <taxon>Eukaryota</taxon>
        <taxon>Viridiplantae</taxon>
        <taxon>Streptophyta</taxon>
        <taxon>Embryophyta</taxon>
        <taxon>Tracheophyta</taxon>
        <taxon>Spermatophyta</taxon>
        <taxon>Magnoliopsida</taxon>
        <taxon>Liliopsida</taxon>
        <taxon>Poales</taxon>
        <taxon>Poaceae</taxon>
        <taxon>PACMAD clade</taxon>
        <taxon>Arundinoideae</taxon>
        <taxon>Arundineae</taxon>
        <taxon>Arundo</taxon>
    </lineage>
</organism>
<proteinExistence type="predicted"/>
<reference evidence="1" key="1">
    <citation type="submission" date="2014-09" db="EMBL/GenBank/DDBJ databases">
        <authorList>
            <person name="Magalhaes I.L.F."/>
            <person name="Oliveira U."/>
            <person name="Santos F.R."/>
            <person name="Vidigal T.H.D.A."/>
            <person name="Brescovit A.D."/>
            <person name="Santos A.J."/>
        </authorList>
    </citation>
    <scope>NUCLEOTIDE SEQUENCE</scope>
    <source>
        <tissue evidence="1">Shoot tissue taken approximately 20 cm above the soil surface</tissue>
    </source>
</reference>
<protein>
    <submittedName>
        <fullName evidence="1">Uncharacterized protein</fullName>
    </submittedName>
</protein>
<evidence type="ECO:0000313" key="1">
    <source>
        <dbReference type="EMBL" id="JAD70441.1"/>
    </source>
</evidence>
<accession>A0A0A9C4C4</accession>
<name>A0A0A9C4C4_ARUDO</name>
<sequence length="26" mass="3002">MLYELRRAIVACKFSLGEIAIKLLLH</sequence>
<dbReference type="EMBL" id="GBRH01227454">
    <property type="protein sequence ID" value="JAD70441.1"/>
    <property type="molecule type" value="Transcribed_RNA"/>
</dbReference>
<reference evidence="1" key="2">
    <citation type="journal article" date="2015" name="Data Brief">
        <title>Shoot transcriptome of the giant reed, Arundo donax.</title>
        <authorList>
            <person name="Barrero R.A."/>
            <person name="Guerrero F.D."/>
            <person name="Moolhuijzen P."/>
            <person name="Goolsby J.A."/>
            <person name="Tidwell J."/>
            <person name="Bellgard S.E."/>
            <person name="Bellgard M.I."/>
        </authorList>
    </citation>
    <scope>NUCLEOTIDE SEQUENCE</scope>
    <source>
        <tissue evidence="1">Shoot tissue taken approximately 20 cm above the soil surface</tissue>
    </source>
</reference>